<organism evidence="6 7">
    <name type="scientific">Sulfurivirga caldicuralii</name>
    <dbReference type="NCBI Taxonomy" id="364032"/>
    <lineage>
        <taxon>Bacteria</taxon>
        <taxon>Pseudomonadati</taxon>
        <taxon>Pseudomonadota</taxon>
        <taxon>Gammaproteobacteria</taxon>
        <taxon>Thiotrichales</taxon>
        <taxon>Piscirickettsiaceae</taxon>
        <taxon>Sulfurivirga</taxon>
    </lineage>
</organism>
<dbReference type="Gene3D" id="2.60.120.10">
    <property type="entry name" value="Jelly Rolls"/>
    <property type="match status" value="1"/>
</dbReference>
<dbReference type="InterPro" id="IPR012318">
    <property type="entry name" value="HTH_CRP"/>
</dbReference>
<keyword evidence="6" id="KW-0808">Transferase</keyword>
<keyword evidence="7" id="KW-1185">Reference proteome</keyword>
<dbReference type="OrthoDB" id="6881322at2"/>
<dbReference type="PANTHER" id="PTHR24567:SF74">
    <property type="entry name" value="HTH-TYPE TRANSCRIPTIONAL REGULATOR ARCR"/>
    <property type="match status" value="1"/>
</dbReference>
<accession>A0A1N6H5Y1</accession>
<proteinExistence type="predicted"/>
<sequence length="219" mass="24924">MIRAKLEDFELLQGLDETDLQRLRNQLRIQTAQKGDILIHKGSPSRHLYFLFSGLVNIVDFDDEGNATWIATIEPGHIFGELGLILETTRSADAVAIETAEFARLPREEAMKLLTQNPTVAQRMLQQLARTIKQQNQHLHMLNRPSAEERLKALLMMKAKHYASGLVAVENLPSQAQLASMANTSRETVSRTLARWCREGIIEKDYKRLIIRRPEALQS</sequence>
<dbReference type="Gene3D" id="1.10.10.10">
    <property type="entry name" value="Winged helix-like DNA-binding domain superfamily/Winged helix DNA-binding domain"/>
    <property type="match status" value="1"/>
</dbReference>
<dbReference type="InterPro" id="IPR036388">
    <property type="entry name" value="WH-like_DNA-bd_sf"/>
</dbReference>
<dbReference type="SMART" id="SM00419">
    <property type="entry name" value="HTH_CRP"/>
    <property type="match status" value="1"/>
</dbReference>
<dbReference type="PROSITE" id="PS00889">
    <property type="entry name" value="CNMP_BINDING_2"/>
    <property type="match status" value="1"/>
</dbReference>
<dbReference type="EMBL" id="FSRE01000004">
    <property type="protein sequence ID" value="SIO15184.1"/>
    <property type="molecule type" value="Genomic_DNA"/>
</dbReference>
<dbReference type="CDD" id="cd00038">
    <property type="entry name" value="CAP_ED"/>
    <property type="match status" value="1"/>
</dbReference>
<feature type="domain" description="HTH crp-type" evidence="5">
    <location>
        <begin position="145"/>
        <end position="215"/>
    </location>
</feature>
<evidence type="ECO:0000259" key="4">
    <source>
        <dbReference type="PROSITE" id="PS50042"/>
    </source>
</evidence>
<dbReference type="PROSITE" id="PS50042">
    <property type="entry name" value="CNMP_BINDING_3"/>
    <property type="match status" value="1"/>
</dbReference>
<keyword evidence="6" id="KW-0418">Kinase</keyword>
<dbReference type="GO" id="GO:0003700">
    <property type="term" value="F:DNA-binding transcription factor activity"/>
    <property type="evidence" value="ECO:0007669"/>
    <property type="project" value="TreeGrafter"/>
</dbReference>
<dbReference type="InterPro" id="IPR000595">
    <property type="entry name" value="cNMP-bd_dom"/>
</dbReference>
<dbReference type="InterPro" id="IPR036390">
    <property type="entry name" value="WH_DNA-bd_sf"/>
</dbReference>
<evidence type="ECO:0000259" key="5">
    <source>
        <dbReference type="PROSITE" id="PS51063"/>
    </source>
</evidence>
<dbReference type="InterPro" id="IPR014710">
    <property type="entry name" value="RmlC-like_jellyroll"/>
</dbReference>
<dbReference type="SMART" id="SM00100">
    <property type="entry name" value="cNMP"/>
    <property type="match status" value="1"/>
</dbReference>
<dbReference type="InterPro" id="IPR018488">
    <property type="entry name" value="cNMP-bd_CS"/>
</dbReference>
<keyword evidence="1" id="KW-0805">Transcription regulation</keyword>
<dbReference type="PROSITE" id="PS51063">
    <property type="entry name" value="HTH_CRP_2"/>
    <property type="match status" value="1"/>
</dbReference>
<dbReference type="PANTHER" id="PTHR24567">
    <property type="entry name" value="CRP FAMILY TRANSCRIPTIONAL REGULATORY PROTEIN"/>
    <property type="match status" value="1"/>
</dbReference>
<dbReference type="Pfam" id="PF00027">
    <property type="entry name" value="cNMP_binding"/>
    <property type="match status" value="1"/>
</dbReference>
<dbReference type="SUPFAM" id="SSF51206">
    <property type="entry name" value="cAMP-binding domain-like"/>
    <property type="match status" value="1"/>
</dbReference>
<protein>
    <submittedName>
        <fullName evidence="6">cAMP-binding domain of CRP or a regulatory subunit of cAMP-dependent protein kinases</fullName>
    </submittedName>
</protein>
<dbReference type="InterPro" id="IPR018490">
    <property type="entry name" value="cNMP-bd_dom_sf"/>
</dbReference>
<dbReference type="InterPro" id="IPR050397">
    <property type="entry name" value="Env_Response_Regulators"/>
</dbReference>
<name>A0A1N6H5Y1_9GAMM</name>
<reference evidence="6 7" key="1">
    <citation type="submission" date="2016-11" db="EMBL/GenBank/DDBJ databases">
        <authorList>
            <person name="Jaros S."/>
            <person name="Januszkiewicz K."/>
            <person name="Wedrychowicz H."/>
        </authorList>
    </citation>
    <scope>NUCLEOTIDE SEQUENCE [LARGE SCALE GENOMIC DNA]</scope>
    <source>
        <strain evidence="6 7">DSM 17737</strain>
    </source>
</reference>
<dbReference type="STRING" id="364032.SAMN05443662_1573"/>
<dbReference type="Pfam" id="PF13545">
    <property type="entry name" value="HTH_Crp_2"/>
    <property type="match status" value="1"/>
</dbReference>
<dbReference type="SUPFAM" id="SSF46785">
    <property type="entry name" value="Winged helix' DNA-binding domain"/>
    <property type="match status" value="1"/>
</dbReference>
<evidence type="ECO:0000256" key="1">
    <source>
        <dbReference type="ARBA" id="ARBA00023015"/>
    </source>
</evidence>
<dbReference type="AlphaFoldDB" id="A0A1N6H5Y1"/>
<evidence type="ECO:0000256" key="3">
    <source>
        <dbReference type="ARBA" id="ARBA00023163"/>
    </source>
</evidence>
<dbReference type="GO" id="GO:0003677">
    <property type="term" value="F:DNA binding"/>
    <property type="evidence" value="ECO:0007669"/>
    <property type="project" value="UniProtKB-KW"/>
</dbReference>
<evidence type="ECO:0000256" key="2">
    <source>
        <dbReference type="ARBA" id="ARBA00023125"/>
    </source>
</evidence>
<keyword evidence="2" id="KW-0238">DNA-binding</keyword>
<dbReference type="RefSeq" id="WP_074201853.1">
    <property type="nucleotide sequence ID" value="NZ_FSRE01000004.1"/>
</dbReference>
<evidence type="ECO:0000313" key="7">
    <source>
        <dbReference type="Proteomes" id="UP000198461"/>
    </source>
</evidence>
<dbReference type="GO" id="GO:0005829">
    <property type="term" value="C:cytosol"/>
    <property type="evidence" value="ECO:0007669"/>
    <property type="project" value="TreeGrafter"/>
</dbReference>
<feature type="domain" description="Cyclic nucleotide-binding" evidence="4">
    <location>
        <begin position="11"/>
        <end position="131"/>
    </location>
</feature>
<keyword evidence="3" id="KW-0804">Transcription</keyword>
<evidence type="ECO:0000313" key="6">
    <source>
        <dbReference type="EMBL" id="SIO15184.1"/>
    </source>
</evidence>
<gene>
    <name evidence="6" type="ORF">SAMN05443662_1573</name>
</gene>
<dbReference type="GO" id="GO:0016301">
    <property type="term" value="F:kinase activity"/>
    <property type="evidence" value="ECO:0007669"/>
    <property type="project" value="UniProtKB-KW"/>
</dbReference>
<dbReference type="Proteomes" id="UP000198461">
    <property type="component" value="Unassembled WGS sequence"/>
</dbReference>